<evidence type="ECO:0000259" key="1">
    <source>
        <dbReference type="Pfam" id="PF04168"/>
    </source>
</evidence>
<gene>
    <name evidence="2" type="ORF">EV672_101200</name>
</gene>
<dbReference type="PANTHER" id="PTHR34595">
    <property type="entry name" value="BLR5612 PROTEIN"/>
    <property type="match status" value="1"/>
</dbReference>
<organism evidence="2 3">
    <name type="scientific">Aquabacterium commune</name>
    <dbReference type="NCBI Taxonomy" id="70586"/>
    <lineage>
        <taxon>Bacteria</taxon>
        <taxon>Pseudomonadati</taxon>
        <taxon>Pseudomonadota</taxon>
        <taxon>Betaproteobacteria</taxon>
        <taxon>Burkholderiales</taxon>
        <taxon>Aquabacterium</taxon>
    </lineage>
</organism>
<dbReference type="PANTHER" id="PTHR34595:SF7">
    <property type="entry name" value="SLL1039 PROTEIN"/>
    <property type="match status" value="1"/>
</dbReference>
<dbReference type="EMBL" id="SNXW01000001">
    <property type="protein sequence ID" value="TDP88063.1"/>
    <property type="molecule type" value="Genomic_DNA"/>
</dbReference>
<dbReference type="Pfam" id="PF04168">
    <property type="entry name" value="Alpha-E"/>
    <property type="match status" value="1"/>
</dbReference>
<comment type="caution">
    <text evidence="2">The sequence shown here is derived from an EMBL/GenBank/DDBJ whole genome shotgun (WGS) entry which is preliminary data.</text>
</comment>
<reference evidence="2 3" key="1">
    <citation type="submission" date="2019-03" db="EMBL/GenBank/DDBJ databases">
        <title>Genomic Encyclopedia of Type Strains, Phase IV (KMG-IV): sequencing the most valuable type-strain genomes for metagenomic binning, comparative biology and taxonomic classification.</title>
        <authorList>
            <person name="Goeker M."/>
        </authorList>
    </citation>
    <scope>NUCLEOTIDE SEQUENCE [LARGE SCALE GENOMIC DNA]</scope>
    <source>
        <strain evidence="2 3">DSM 11901</strain>
    </source>
</reference>
<keyword evidence="3" id="KW-1185">Reference proteome</keyword>
<dbReference type="Proteomes" id="UP000294593">
    <property type="component" value="Unassembled WGS sequence"/>
</dbReference>
<proteinExistence type="predicted"/>
<protein>
    <submittedName>
        <fullName evidence="2">Putative alpha-E superfamily protein</fullName>
    </submittedName>
</protein>
<dbReference type="AlphaFoldDB" id="A0A4R6RMZ4"/>
<dbReference type="InterPro" id="IPR007296">
    <property type="entry name" value="DUF403"/>
</dbReference>
<evidence type="ECO:0000313" key="2">
    <source>
        <dbReference type="EMBL" id="TDP88063.1"/>
    </source>
</evidence>
<sequence length="357" mass="40857">MLNERIEDHLPTQLIETESGAWRARHAAGMSHMETKPMLSRTADHLFWMARYMERAENTARLLDVNYQTSLLPQSSEAALQGWEGLLGISELTEEYLHKFDEVNARDVMSFMVTDANNPSSILSCLRAARENARAVRGALTTEVWETMNQTWLEFNRLVKEGAMGRDPADLFEWVKFRSHLSRGVTLGTMLQDESFHFQRIGTFLERADNTARLLDVKFHARNTEFFGSGAGNEGKEVDFYHWSAVLRSVSAFEVYRKVYRNVIRPEKVAELLILRAEMPRSLVHCMDEVVSNLRAVANDHSQETLRRAGRLRADLQFSRIDEITATGLHAYLTQFLDRVGDLGWGISRDFLMPAKA</sequence>
<name>A0A4R6RMZ4_9BURK</name>
<accession>A0A4R6RMZ4</accession>
<feature type="domain" description="DUF403" evidence="1">
    <location>
        <begin position="38"/>
        <end position="352"/>
    </location>
</feature>
<evidence type="ECO:0000313" key="3">
    <source>
        <dbReference type="Proteomes" id="UP000294593"/>
    </source>
</evidence>
<dbReference type="InterPro" id="IPR051680">
    <property type="entry name" value="ATP-dep_Glu-Cys_Ligase-2"/>
</dbReference>